<reference evidence="3" key="2">
    <citation type="submission" date="2023-06" db="EMBL/GenBank/DDBJ databases">
        <authorList>
            <consortium name="Lawrence Berkeley National Laboratory"/>
            <person name="Haridas S."/>
            <person name="Hensen N."/>
            <person name="Bonometti L."/>
            <person name="Westerberg I."/>
            <person name="Brannstrom I.O."/>
            <person name="Guillou S."/>
            <person name="Cros-Aarteil S."/>
            <person name="Calhoun S."/>
            <person name="Kuo A."/>
            <person name="Mondo S."/>
            <person name="Pangilinan J."/>
            <person name="Riley R."/>
            <person name="Labutti K."/>
            <person name="Andreopoulos B."/>
            <person name="Lipzen A."/>
            <person name="Chen C."/>
            <person name="Yanf M."/>
            <person name="Daum C."/>
            <person name="Ng V."/>
            <person name="Clum A."/>
            <person name="Steindorff A."/>
            <person name="Ohm R."/>
            <person name="Martin F."/>
            <person name="Silar P."/>
            <person name="Natvig D."/>
            <person name="Lalanne C."/>
            <person name="Gautier V."/>
            <person name="Ament-Velasquez S.L."/>
            <person name="Kruys A."/>
            <person name="Hutchinson M.I."/>
            <person name="Powell A.J."/>
            <person name="Barry K."/>
            <person name="Miller A.N."/>
            <person name="Grigoriev I.V."/>
            <person name="Debuchy R."/>
            <person name="Gladieux P."/>
            <person name="Thoren M.H."/>
            <person name="Johannesson H."/>
        </authorList>
    </citation>
    <scope>NUCLEOTIDE SEQUENCE</scope>
    <source>
        <strain evidence="3">CBS 168.71</strain>
    </source>
</reference>
<feature type="region of interest" description="Disordered" evidence="1">
    <location>
        <begin position="84"/>
        <end position="115"/>
    </location>
</feature>
<dbReference type="PROSITE" id="PS50011">
    <property type="entry name" value="PROTEIN_KINASE_DOM"/>
    <property type="match status" value="1"/>
</dbReference>
<sequence>MEGSLADLNVDHPLIYPPRIADEVLPQMLPALAYLSGLGTTTSTTHPQTYHFRLGDFGLCEHTTLIPTDGSLHRTWSYLAPELLPTTTPATTPSNDDQQHHRRQNQHQQQQQQTQRSDVWARCVTVLWTLDPDGVWGVAGLGGWEVWVDGGGE</sequence>
<dbReference type="GO" id="GO:0004672">
    <property type="term" value="F:protein kinase activity"/>
    <property type="evidence" value="ECO:0007669"/>
    <property type="project" value="InterPro"/>
</dbReference>
<dbReference type="InterPro" id="IPR011009">
    <property type="entry name" value="Kinase-like_dom_sf"/>
</dbReference>
<reference evidence="3" key="1">
    <citation type="journal article" date="2023" name="Mol. Phylogenet. Evol.">
        <title>Genome-scale phylogeny and comparative genomics of the fungal order Sordariales.</title>
        <authorList>
            <person name="Hensen N."/>
            <person name="Bonometti L."/>
            <person name="Westerberg I."/>
            <person name="Brannstrom I.O."/>
            <person name="Guillou S."/>
            <person name="Cros-Aarteil S."/>
            <person name="Calhoun S."/>
            <person name="Haridas S."/>
            <person name="Kuo A."/>
            <person name="Mondo S."/>
            <person name="Pangilinan J."/>
            <person name="Riley R."/>
            <person name="LaButti K."/>
            <person name="Andreopoulos B."/>
            <person name="Lipzen A."/>
            <person name="Chen C."/>
            <person name="Yan M."/>
            <person name="Daum C."/>
            <person name="Ng V."/>
            <person name="Clum A."/>
            <person name="Steindorff A."/>
            <person name="Ohm R.A."/>
            <person name="Martin F."/>
            <person name="Silar P."/>
            <person name="Natvig D.O."/>
            <person name="Lalanne C."/>
            <person name="Gautier V."/>
            <person name="Ament-Velasquez S.L."/>
            <person name="Kruys A."/>
            <person name="Hutchinson M.I."/>
            <person name="Powell A.J."/>
            <person name="Barry K."/>
            <person name="Miller A.N."/>
            <person name="Grigoriev I.V."/>
            <person name="Debuchy R."/>
            <person name="Gladieux P."/>
            <person name="Hiltunen Thoren M."/>
            <person name="Johannesson H."/>
        </authorList>
    </citation>
    <scope>NUCLEOTIDE SEQUENCE</scope>
    <source>
        <strain evidence="3">CBS 168.71</strain>
    </source>
</reference>
<dbReference type="RefSeq" id="XP_062661167.1">
    <property type="nucleotide sequence ID" value="XM_062806542.1"/>
</dbReference>
<evidence type="ECO:0000313" key="3">
    <source>
        <dbReference type="EMBL" id="KAK3297653.1"/>
    </source>
</evidence>
<dbReference type="GeneID" id="87843490"/>
<dbReference type="Gene3D" id="1.10.510.10">
    <property type="entry name" value="Transferase(Phosphotransferase) domain 1"/>
    <property type="match status" value="1"/>
</dbReference>
<evidence type="ECO:0000256" key="1">
    <source>
        <dbReference type="SAM" id="MobiDB-lite"/>
    </source>
</evidence>
<organism evidence="3 4">
    <name type="scientific">Chaetomium fimeti</name>
    <dbReference type="NCBI Taxonomy" id="1854472"/>
    <lineage>
        <taxon>Eukaryota</taxon>
        <taxon>Fungi</taxon>
        <taxon>Dikarya</taxon>
        <taxon>Ascomycota</taxon>
        <taxon>Pezizomycotina</taxon>
        <taxon>Sordariomycetes</taxon>
        <taxon>Sordariomycetidae</taxon>
        <taxon>Sordariales</taxon>
        <taxon>Chaetomiaceae</taxon>
        <taxon>Chaetomium</taxon>
    </lineage>
</organism>
<evidence type="ECO:0000313" key="4">
    <source>
        <dbReference type="Proteomes" id="UP001278766"/>
    </source>
</evidence>
<evidence type="ECO:0000259" key="2">
    <source>
        <dbReference type="PROSITE" id="PS50011"/>
    </source>
</evidence>
<dbReference type="Proteomes" id="UP001278766">
    <property type="component" value="Unassembled WGS sequence"/>
</dbReference>
<dbReference type="EMBL" id="JAUEPN010000003">
    <property type="protein sequence ID" value="KAK3297653.1"/>
    <property type="molecule type" value="Genomic_DNA"/>
</dbReference>
<protein>
    <recommendedName>
        <fullName evidence="2">Protein kinase domain-containing protein</fullName>
    </recommendedName>
</protein>
<dbReference type="InterPro" id="IPR000719">
    <property type="entry name" value="Prot_kinase_dom"/>
</dbReference>
<keyword evidence="4" id="KW-1185">Reference proteome</keyword>
<gene>
    <name evidence="3" type="ORF">B0H64DRAFT_441098</name>
</gene>
<dbReference type="SUPFAM" id="SSF56112">
    <property type="entry name" value="Protein kinase-like (PK-like)"/>
    <property type="match status" value="1"/>
</dbReference>
<feature type="compositionally biased region" description="Low complexity" evidence="1">
    <location>
        <begin position="84"/>
        <end position="93"/>
    </location>
</feature>
<feature type="compositionally biased region" description="Low complexity" evidence="1">
    <location>
        <begin position="106"/>
        <end position="115"/>
    </location>
</feature>
<name>A0AAE0HJD2_9PEZI</name>
<dbReference type="AlphaFoldDB" id="A0AAE0HJD2"/>
<dbReference type="GO" id="GO:0005524">
    <property type="term" value="F:ATP binding"/>
    <property type="evidence" value="ECO:0007669"/>
    <property type="project" value="InterPro"/>
</dbReference>
<accession>A0AAE0HJD2</accession>
<feature type="domain" description="Protein kinase" evidence="2">
    <location>
        <begin position="1"/>
        <end position="153"/>
    </location>
</feature>
<comment type="caution">
    <text evidence="3">The sequence shown here is derived from an EMBL/GenBank/DDBJ whole genome shotgun (WGS) entry which is preliminary data.</text>
</comment>
<proteinExistence type="predicted"/>